<organism evidence="1 2">
    <name type="scientific">Petralouisia muris</name>
    <dbReference type="NCBI Taxonomy" id="3032872"/>
    <lineage>
        <taxon>Bacteria</taxon>
        <taxon>Bacillati</taxon>
        <taxon>Bacillota</taxon>
        <taxon>Clostridia</taxon>
        <taxon>Lachnospirales</taxon>
        <taxon>Lachnospiraceae</taxon>
        <taxon>Petralouisia</taxon>
    </lineage>
</organism>
<reference evidence="1" key="1">
    <citation type="submission" date="2019-04" db="EMBL/GenBank/DDBJ databases">
        <title>Microbes associate with the intestines of laboratory mice.</title>
        <authorList>
            <person name="Navarre W."/>
            <person name="Wong E."/>
            <person name="Huang K."/>
            <person name="Tropini C."/>
            <person name="Ng K."/>
            <person name="Yu B."/>
        </authorList>
    </citation>
    <scope>NUCLEOTIDE SEQUENCE</scope>
    <source>
        <strain evidence="1">NM01_1-7b</strain>
    </source>
</reference>
<proteinExistence type="predicted"/>
<gene>
    <name evidence="1" type="ORF">E5329_07760</name>
</gene>
<keyword evidence="2" id="KW-1185">Reference proteome</keyword>
<protein>
    <submittedName>
        <fullName evidence="1">Uncharacterized protein</fullName>
    </submittedName>
</protein>
<evidence type="ECO:0000313" key="1">
    <source>
        <dbReference type="EMBL" id="TGY96882.1"/>
    </source>
</evidence>
<accession>A0AC61RYR5</accession>
<evidence type="ECO:0000313" key="2">
    <source>
        <dbReference type="Proteomes" id="UP000304953"/>
    </source>
</evidence>
<dbReference type="Proteomes" id="UP000304953">
    <property type="component" value="Unassembled WGS sequence"/>
</dbReference>
<sequence length="122" mass="13960">MFDLPRPNITESIVSDIELLPMAYSYSDTQFEILSKHIKAFEKTLDSEHEVGLILTNFGQSITMQVTEISYEESVLMIFKGYVNGRMSTLIQHVSQLNFLLTSVEKEPDRPKRTIGFSVPKE</sequence>
<comment type="caution">
    <text evidence="1">The sequence shown here is derived from an EMBL/GenBank/DDBJ whole genome shotgun (WGS) entry which is preliminary data.</text>
</comment>
<name>A0AC61RYR5_9FIRM</name>
<dbReference type="EMBL" id="SRYA01000012">
    <property type="protein sequence ID" value="TGY96882.1"/>
    <property type="molecule type" value="Genomic_DNA"/>
</dbReference>